<protein>
    <recommendedName>
        <fullName evidence="3">HNH endonuclease</fullName>
    </recommendedName>
</protein>
<gene>
    <name evidence="1" type="ORF">GCM10023231_28710</name>
</gene>
<comment type="caution">
    <text evidence="1">The sequence shown here is derived from an EMBL/GenBank/DDBJ whole genome shotgun (WGS) entry which is preliminary data.</text>
</comment>
<keyword evidence="2" id="KW-1185">Reference proteome</keyword>
<sequence>MTMNQNKIQLYTYPSEKSRSDAFFKNYHVNKLVDIKKDRDRQTLKAKKERLCRFCGKSYPETIFTKKAHSISHFLGNNFLLNDFECDKCNLQFAKYETYLGEYLKVYRILNGTKGKHAIPKIKSSDGSQHVSRNDEGVINFTGKDLKVNGDEIYCQIKTSYKPIFMYKALVKMALSIMNDDDIPYYKEFIQNFLLHEENNEELSSMAKIGIYSVGRANRVDSLKYMLFQKKLDTNIPFHLFSLYYEDFIFVIPLPLHLYDFKKGYYEQMRVEMPPPLFFSIPNYEAKVEFEQLNLGTIDKVTKTDRMNFTLNSEQLREYIEKQLNADLPETFKIDGFGFKLNS</sequence>
<accession>A0ABP9BRT4</accession>
<evidence type="ECO:0008006" key="3">
    <source>
        <dbReference type="Google" id="ProtNLM"/>
    </source>
</evidence>
<dbReference type="Proteomes" id="UP001501411">
    <property type="component" value="Unassembled WGS sequence"/>
</dbReference>
<evidence type="ECO:0000313" key="1">
    <source>
        <dbReference type="EMBL" id="GAA4798269.1"/>
    </source>
</evidence>
<name>A0ABP9BRT4_9SPHI</name>
<organism evidence="1 2">
    <name type="scientific">Olivibacter ginsenosidimutans</name>
    <dbReference type="NCBI Taxonomy" id="1176537"/>
    <lineage>
        <taxon>Bacteria</taxon>
        <taxon>Pseudomonadati</taxon>
        <taxon>Bacteroidota</taxon>
        <taxon>Sphingobacteriia</taxon>
        <taxon>Sphingobacteriales</taxon>
        <taxon>Sphingobacteriaceae</taxon>
        <taxon>Olivibacter</taxon>
    </lineage>
</organism>
<reference evidence="2" key="1">
    <citation type="journal article" date="2019" name="Int. J. Syst. Evol. Microbiol.">
        <title>The Global Catalogue of Microorganisms (GCM) 10K type strain sequencing project: providing services to taxonomists for standard genome sequencing and annotation.</title>
        <authorList>
            <consortium name="The Broad Institute Genomics Platform"/>
            <consortium name="The Broad Institute Genome Sequencing Center for Infectious Disease"/>
            <person name="Wu L."/>
            <person name="Ma J."/>
        </authorList>
    </citation>
    <scope>NUCLEOTIDE SEQUENCE [LARGE SCALE GENOMIC DNA]</scope>
    <source>
        <strain evidence="2">JCM 18200</strain>
    </source>
</reference>
<dbReference type="EMBL" id="BAABIQ010000039">
    <property type="protein sequence ID" value="GAA4798269.1"/>
    <property type="molecule type" value="Genomic_DNA"/>
</dbReference>
<evidence type="ECO:0000313" key="2">
    <source>
        <dbReference type="Proteomes" id="UP001501411"/>
    </source>
</evidence>
<proteinExistence type="predicted"/>